<keyword evidence="7" id="KW-1185">Reference proteome</keyword>
<evidence type="ECO:0000259" key="5">
    <source>
        <dbReference type="PROSITE" id="PS50887"/>
    </source>
</evidence>
<dbReference type="Gene3D" id="3.30.70.270">
    <property type="match status" value="1"/>
</dbReference>
<dbReference type="RefSeq" id="WP_131257787.1">
    <property type="nucleotide sequence ID" value="NZ_JBHSUS010000001.1"/>
</dbReference>
<dbReference type="GO" id="GO:0052621">
    <property type="term" value="F:diguanylate cyclase activity"/>
    <property type="evidence" value="ECO:0007669"/>
    <property type="project" value="UniProtKB-EC"/>
</dbReference>
<dbReference type="Proteomes" id="UP001596364">
    <property type="component" value="Unassembled WGS sequence"/>
</dbReference>
<dbReference type="InterPro" id="IPR001789">
    <property type="entry name" value="Sig_transdc_resp-reg_receiver"/>
</dbReference>
<evidence type="ECO:0000313" key="6">
    <source>
        <dbReference type="EMBL" id="MFC6441451.1"/>
    </source>
</evidence>
<dbReference type="EMBL" id="JBHSUS010000001">
    <property type="protein sequence ID" value="MFC6441451.1"/>
    <property type="molecule type" value="Genomic_DNA"/>
</dbReference>
<dbReference type="InterPro" id="IPR029787">
    <property type="entry name" value="Nucleotide_cyclase"/>
</dbReference>
<dbReference type="PROSITE" id="PS50110">
    <property type="entry name" value="RESPONSE_REGULATORY"/>
    <property type="match status" value="2"/>
</dbReference>
<dbReference type="InterPro" id="IPR050469">
    <property type="entry name" value="Diguanylate_Cyclase"/>
</dbReference>
<dbReference type="Pfam" id="PF00990">
    <property type="entry name" value="GGDEF"/>
    <property type="match status" value="1"/>
</dbReference>
<dbReference type="InterPro" id="IPR043128">
    <property type="entry name" value="Rev_trsase/Diguanyl_cyclase"/>
</dbReference>
<comment type="caution">
    <text evidence="6">The sequence shown here is derived from an EMBL/GenBank/DDBJ whole genome shotgun (WGS) entry which is preliminary data.</text>
</comment>
<dbReference type="PROSITE" id="PS50887">
    <property type="entry name" value="GGDEF"/>
    <property type="match status" value="1"/>
</dbReference>
<evidence type="ECO:0000256" key="1">
    <source>
        <dbReference type="ARBA" id="ARBA00012528"/>
    </source>
</evidence>
<evidence type="ECO:0000313" key="7">
    <source>
        <dbReference type="Proteomes" id="UP001596364"/>
    </source>
</evidence>
<comment type="caution">
    <text evidence="3">Lacks conserved residue(s) required for the propagation of feature annotation.</text>
</comment>
<dbReference type="Gene3D" id="3.40.50.2300">
    <property type="match status" value="2"/>
</dbReference>
<keyword evidence="3" id="KW-0597">Phosphoprotein</keyword>
<feature type="domain" description="GGDEF" evidence="5">
    <location>
        <begin position="283"/>
        <end position="410"/>
    </location>
</feature>
<feature type="domain" description="Response regulatory" evidence="4">
    <location>
        <begin position="127"/>
        <end position="244"/>
    </location>
</feature>
<sequence>MRLKVLVIEDNQQVGEILRQVVDTAGFEPVMTTSLTQARYLFAEDQPETYLCAIVDYALPDARHGEAVREMLDAYIPVIVMADTDEPSVRNAMFKIPVVDYFAKGNAQVYDYISRLLTRLDKNRAVGVLVVEAIERKRRNIQQILQRYNFDVFAVNDLKKVNRMLSQYPHIRLLIVADEIAGQSGILLVEQLRQQYSKDRLAILGVAPDKSNGVSASFIKGGANDYIIEPFSVEEMLCRVQLNVDYLDVIGALSEAAHSDWLTGLSNRRHFFAQAPDFLRRFKSSQVALLDIDHFKMVNDTYGHDAGDAALKAVAGIIKQNSADGLAARMGGEEFVLLLHGEPEVIRQRLDGLRQQVESLTIRYRQQTLQCTISIGVAQIRSFELDAAIASADKRLYCAKQQGRNRVISD</sequence>
<feature type="domain" description="Response regulatory" evidence="4">
    <location>
        <begin position="4"/>
        <end position="130"/>
    </location>
</feature>
<dbReference type="SMART" id="SM00448">
    <property type="entry name" value="REC"/>
    <property type="match status" value="2"/>
</dbReference>
<evidence type="ECO:0000256" key="2">
    <source>
        <dbReference type="ARBA" id="ARBA00034247"/>
    </source>
</evidence>
<dbReference type="SUPFAM" id="SSF52172">
    <property type="entry name" value="CheY-like"/>
    <property type="match status" value="2"/>
</dbReference>
<dbReference type="PANTHER" id="PTHR45138">
    <property type="entry name" value="REGULATORY COMPONENTS OF SENSORY TRANSDUCTION SYSTEM"/>
    <property type="match status" value="1"/>
</dbReference>
<gene>
    <name evidence="6" type="ORF">ACFP85_14960</name>
</gene>
<name>A0ABW1XMQ0_9ALTE</name>
<keyword evidence="6" id="KW-0808">Transferase</keyword>
<dbReference type="CDD" id="cd01949">
    <property type="entry name" value="GGDEF"/>
    <property type="match status" value="1"/>
</dbReference>
<reference evidence="7" key="1">
    <citation type="journal article" date="2019" name="Int. J. Syst. Evol. Microbiol.">
        <title>The Global Catalogue of Microorganisms (GCM) 10K type strain sequencing project: providing services to taxonomists for standard genome sequencing and annotation.</title>
        <authorList>
            <consortium name="The Broad Institute Genomics Platform"/>
            <consortium name="The Broad Institute Genome Sequencing Center for Infectious Disease"/>
            <person name="Wu L."/>
            <person name="Ma J."/>
        </authorList>
    </citation>
    <scope>NUCLEOTIDE SEQUENCE [LARGE SCALE GENOMIC DNA]</scope>
    <source>
        <strain evidence="7">CGMCC 1.16031</strain>
    </source>
</reference>
<evidence type="ECO:0000259" key="4">
    <source>
        <dbReference type="PROSITE" id="PS50110"/>
    </source>
</evidence>
<protein>
    <recommendedName>
        <fullName evidence="1">diguanylate cyclase</fullName>
        <ecNumber evidence="1">2.7.7.65</ecNumber>
    </recommendedName>
</protein>
<keyword evidence="6" id="KW-0548">Nucleotidyltransferase</keyword>
<evidence type="ECO:0000256" key="3">
    <source>
        <dbReference type="PROSITE-ProRule" id="PRU00169"/>
    </source>
</evidence>
<organism evidence="6 7">
    <name type="scientific">Pseudobowmanella zhangzhouensis</name>
    <dbReference type="NCBI Taxonomy" id="1537679"/>
    <lineage>
        <taxon>Bacteria</taxon>
        <taxon>Pseudomonadati</taxon>
        <taxon>Pseudomonadota</taxon>
        <taxon>Gammaproteobacteria</taxon>
        <taxon>Alteromonadales</taxon>
        <taxon>Alteromonadaceae</taxon>
    </lineage>
</organism>
<dbReference type="InterPro" id="IPR000160">
    <property type="entry name" value="GGDEF_dom"/>
</dbReference>
<dbReference type="SMART" id="SM00267">
    <property type="entry name" value="GGDEF"/>
    <property type="match status" value="1"/>
</dbReference>
<dbReference type="PANTHER" id="PTHR45138:SF9">
    <property type="entry name" value="DIGUANYLATE CYCLASE DGCM-RELATED"/>
    <property type="match status" value="1"/>
</dbReference>
<dbReference type="SUPFAM" id="SSF55073">
    <property type="entry name" value="Nucleotide cyclase"/>
    <property type="match status" value="1"/>
</dbReference>
<dbReference type="Pfam" id="PF00072">
    <property type="entry name" value="Response_reg"/>
    <property type="match status" value="1"/>
</dbReference>
<dbReference type="EC" id="2.7.7.65" evidence="1"/>
<feature type="modified residue" description="4-aspartylphosphate" evidence="3">
    <location>
        <position position="56"/>
    </location>
</feature>
<accession>A0ABW1XMQ0</accession>
<dbReference type="NCBIfam" id="TIGR00254">
    <property type="entry name" value="GGDEF"/>
    <property type="match status" value="1"/>
</dbReference>
<dbReference type="InterPro" id="IPR011006">
    <property type="entry name" value="CheY-like_superfamily"/>
</dbReference>
<proteinExistence type="predicted"/>
<comment type="catalytic activity">
    <reaction evidence="2">
        <text>2 GTP = 3',3'-c-di-GMP + 2 diphosphate</text>
        <dbReference type="Rhea" id="RHEA:24898"/>
        <dbReference type="ChEBI" id="CHEBI:33019"/>
        <dbReference type="ChEBI" id="CHEBI:37565"/>
        <dbReference type="ChEBI" id="CHEBI:58805"/>
        <dbReference type="EC" id="2.7.7.65"/>
    </reaction>
</comment>